<dbReference type="EMBL" id="CABFLZ010000049">
    <property type="protein sequence ID" value="VTY10288.1"/>
    <property type="molecule type" value="Genomic_DNA"/>
</dbReference>
<proteinExistence type="predicted"/>
<reference evidence="2" key="1">
    <citation type="submission" date="2019-05" db="EMBL/GenBank/DDBJ databases">
        <authorList>
            <person name="Hibberd M."/>
        </authorList>
    </citation>
    <scope>NUCLEOTIDE SEQUENCE</scope>
    <source>
        <strain evidence="2">Neisseria_subflava_BgEED23</strain>
    </source>
</reference>
<evidence type="ECO:0000313" key="3">
    <source>
        <dbReference type="Proteomes" id="UP000626795"/>
    </source>
</evidence>
<sequence length="60" mass="6305">MKKELNTKAHIAAFGGGSVSDTPKADSCAPMAPPSSNRGVQKSKTPVHFKKPLNVTKLIS</sequence>
<protein>
    <submittedName>
        <fullName evidence="2">Uncharacterized protein</fullName>
    </submittedName>
</protein>
<feature type="region of interest" description="Disordered" evidence="1">
    <location>
        <begin position="14"/>
        <end position="60"/>
    </location>
</feature>
<dbReference type="Proteomes" id="UP000626795">
    <property type="component" value="Unassembled WGS sequence"/>
</dbReference>
<evidence type="ECO:0000256" key="1">
    <source>
        <dbReference type="SAM" id="MobiDB-lite"/>
    </source>
</evidence>
<dbReference type="AlphaFoldDB" id="A0A9X9QZK5"/>
<organism evidence="2 3">
    <name type="scientific">Neisseria subflava</name>
    <dbReference type="NCBI Taxonomy" id="28449"/>
    <lineage>
        <taxon>Bacteria</taxon>
        <taxon>Pseudomonadati</taxon>
        <taxon>Pseudomonadota</taxon>
        <taxon>Betaproteobacteria</taxon>
        <taxon>Neisseriales</taxon>
        <taxon>Neisseriaceae</taxon>
        <taxon>Neisseria</taxon>
    </lineage>
</organism>
<evidence type="ECO:0000313" key="2">
    <source>
        <dbReference type="EMBL" id="VTY10288.1"/>
    </source>
</evidence>
<feature type="compositionally biased region" description="Polar residues" evidence="1">
    <location>
        <begin position="34"/>
        <end position="44"/>
    </location>
</feature>
<accession>A0A9X9QZK5</accession>
<comment type="caution">
    <text evidence="2">The sequence shown here is derived from an EMBL/GenBank/DDBJ whole genome shotgun (WGS) entry which is preliminary data.</text>
</comment>
<name>A0A9X9QZK5_NEISU</name>
<keyword evidence="3" id="KW-1185">Reference proteome</keyword>
<gene>
    <name evidence="2" type="ORF">ONOEEDHL_01194</name>
</gene>